<dbReference type="CDD" id="cd18809">
    <property type="entry name" value="SF1_C_RecD"/>
    <property type="match status" value="1"/>
</dbReference>
<dbReference type="InterPro" id="IPR027785">
    <property type="entry name" value="UvrD-like_helicase_C"/>
</dbReference>
<dbReference type="InterPro" id="IPR029493">
    <property type="entry name" value="RecD2-like_HHH"/>
</dbReference>
<dbReference type="SMART" id="SM00382">
    <property type="entry name" value="AAA"/>
    <property type="match status" value="1"/>
</dbReference>
<reference evidence="4 5" key="1">
    <citation type="submission" date="2020-08" db="EMBL/GenBank/DDBJ databases">
        <title>Genomic Encyclopedia of Type Strains, Phase IV (KMG-IV): sequencing the most valuable type-strain genomes for metagenomic binning, comparative biology and taxonomic classification.</title>
        <authorList>
            <person name="Goeker M."/>
        </authorList>
    </citation>
    <scope>NUCLEOTIDE SEQUENCE [LARGE SCALE GENOMIC DNA]</scope>
    <source>
        <strain evidence="4 5">DSM 17498</strain>
    </source>
</reference>
<dbReference type="InterPro" id="IPR027417">
    <property type="entry name" value="P-loop_NTPase"/>
</dbReference>
<proteinExistence type="predicted"/>
<name>A0A840MWD1_9BRAD</name>
<organism evidence="4 5">
    <name type="scientific">Afipia massiliensis</name>
    <dbReference type="NCBI Taxonomy" id="211460"/>
    <lineage>
        <taxon>Bacteria</taxon>
        <taxon>Pseudomonadati</taxon>
        <taxon>Pseudomonadota</taxon>
        <taxon>Alphaproteobacteria</taxon>
        <taxon>Hyphomicrobiales</taxon>
        <taxon>Nitrobacteraceae</taxon>
        <taxon>Afipia</taxon>
    </lineage>
</organism>
<dbReference type="GO" id="GO:0003678">
    <property type="term" value="F:DNA helicase activity"/>
    <property type="evidence" value="ECO:0007669"/>
    <property type="project" value="UniProtKB-ARBA"/>
</dbReference>
<dbReference type="Gene3D" id="3.40.50.300">
    <property type="entry name" value="P-loop containing nucleotide triphosphate hydrolases"/>
    <property type="match status" value="2"/>
</dbReference>
<dbReference type="SUPFAM" id="SSF52540">
    <property type="entry name" value="P-loop containing nucleoside triphosphate hydrolases"/>
    <property type="match status" value="2"/>
</dbReference>
<dbReference type="GO" id="GO:0005524">
    <property type="term" value="F:ATP binding"/>
    <property type="evidence" value="ECO:0007669"/>
    <property type="project" value="UniProtKB-KW"/>
</dbReference>
<accession>A0A840MWD1</accession>
<protein>
    <submittedName>
        <fullName evidence="4">Exodeoxyribonuclease V alpha subunit</fullName>
        <ecNumber evidence="4">3.1.11.5</ecNumber>
    </submittedName>
</protein>
<keyword evidence="2" id="KW-0067">ATP-binding</keyword>
<dbReference type="PANTHER" id="PTHR43788:SF6">
    <property type="entry name" value="DNA HELICASE B"/>
    <property type="match status" value="1"/>
</dbReference>
<evidence type="ECO:0000256" key="2">
    <source>
        <dbReference type="ARBA" id="ARBA00022840"/>
    </source>
</evidence>
<comment type="caution">
    <text evidence="4">The sequence shown here is derived from an EMBL/GenBank/DDBJ whole genome shotgun (WGS) entry which is preliminary data.</text>
</comment>
<dbReference type="PANTHER" id="PTHR43788">
    <property type="entry name" value="DNA2/NAM7 HELICASE FAMILY MEMBER"/>
    <property type="match status" value="1"/>
</dbReference>
<dbReference type="Pfam" id="PF13604">
    <property type="entry name" value="AAA_30"/>
    <property type="match status" value="1"/>
</dbReference>
<dbReference type="InterPro" id="IPR050534">
    <property type="entry name" value="Coronavir_polyprotein_1ab"/>
</dbReference>
<feature type="domain" description="AAA+ ATPase" evidence="3">
    <location>
        <begin position="311"/>
        <end position="462"/>
    </location>
</feature>
<dbReference type="GO" id="GO:0008854">
    <property type="term" value="F:exodeoxyribonuclease V activity"/>
    <property type="evidence" value="ECO:0007669"/>
    <property type="project" value="UniProtKB-EC"/>
</dbReference>
<gene>
    <name evidence="4" type="ORF">HNQ36_000976</name>
</gene>
<dbReference type="Pfam" id="PF13538">
    <property type="entry name" value="UvrD_C_2"/>
    <property type="match status" value="1"/>
</dbReference>
<evidence type="ECO:0000259" key="3">
    <source>
        <dbReference type="SMART" id="SM00382"/>
    </source>
</evidence>
<dbReference type="InterPro" id="IPR003593">
    <property type="entry name" value="AAA+_ATPase"/>
</dbReference>
<evidence type="ECO:0000256" key="1">
    <source>
        <dbReference type="ARBA" id="ARBA00022741"/>
    </source>
</evidence>
<dbReference type="Proteomes" id="UP000521227">
    <property type="component" value="Unassembled WGS sequence"/>
</dbReference>
<dbReference type="EC" id="3.1.11.5" evidence="4"/>
<dbReference type="RefSeq" id="WP_246395285.1">
    <property type="nucleotide sequence ID" value="NZ_JACHIJ010000002.1"/>
</dbReference>
<dbReference type="Pfam" id="PF14490">
    <property type="entry name" value="HHH_RecD2"/>
    <property type="match status" value="1"/>
</dbReference>
<keyword evidence="1" id="KW-0547">Nucleotide-binding</keyword>
<sequence length="739" mass="80155">MILIGRDEAGALRRAVTPAKISARDPAVGESWRLTGTERVHSEYGLQLYADIALPLIPKGRALIRYLATDKRFVGVGWSTAEKLWSALGDDIYAHVQARQLAPIAAVVGPEKAAAIVDGFGLLADEVEVFRWLDRYGVSPRVAGATASLWGLQAIERIKADPYALTLLEPWAEVDARALRLGLPLDDERRLCSVVEEALAVRFRQGHMAAPSSSILPLVKHLATPWSGDPGQALAIAIQAGRIIAIGNDLLQSRACWFMEHELERFFRERLTRDVEPIDPAAIDDAISKVEAEVGYQLTKLQREAVFMATSSAVSVITGGAGTGKTTVVRAVLRASEARRAVLPTAEQSSFEYPQVALAGRAVRRIAEATGKEATTIARFLHQIESGGRRLQRGLMIFDEASMLDTPSVYRILSQIPVEVDLVFIGDPAQLPPIGPGILFRSMVAADAIPRVALDVIHRQADQTGIPCAGGMIRAGAVPSFLPFNETAPLAPGVFLVPARQDDDIASKTLQVFRAMCGPAPDADQAERLHALDVQILTQTKNGPAGAKALNQCIEAEYMARQARIRDWGLSTGSKILWLKNDYRKAPLRDRDGNVVLNPLTNEPTYSGFMNGAIGTIRHPHQDGAWVAFDDGTADAILAADLEKLTHGWAISVHKAQGSAFRRVILPIARSRLLDRTMIYTAATRAVETVVLIGDPDVISNAIHTAPKTTNRASGLQLEDMLDEQQIGSSVRFTEALSE</sequence>
<dbReference type="AlphaFoldDB" id="A0A840MWD1"/>
<evidence type="ECO:0000313" key="5">
    <source>
        <dbReference type="Proteomes" id="UP000521227"/>
    </source>
</evidence>
<dbReference type="Gene3D" id="2.30.30.940">
    <property type="match status" value="1"/>
</dbReference>
<dbReference type="EMBL" id="JACHIJ010000002">
    <property type="protein sequence ID" value="MBB5051022.1"/>
    <property type="molecule type" value="Genomic_DNA"/>
</dbReference>
<keyword evidence="4" id="KW-0378">Hydrolase</keyword>
<evidence type="ECO:0000313" key="4">
    <source>
        <dbReference type="EMBL" id="MBB5051022.1"/>
    </source>
</evidence>